<gene>
    <name evidence="2" type="ORF">SDC9_100785</name>
</gene>
<evidence type="ECO:0000313" key="2">
    <source>
        <dbReference type="EMBL" id="MPM54013.1"/>
    </source>
</evidence>
<sequence>MTLLDSCVSFFGYKWISSLYVSNHCPGLVVSGIITGINTTIGVATLAIAAGEYVSKNRYALSRFSLAVSVTSNWLKTASPVPVVVTVFSAVNW</sequence>
<reference evidence="2" key="1">
    <citation type="submission" date="2019-08" db="EMBL/GenBank/DDBJ databases">
        <authorList>
            <person name="Kucharzyk K."/>
            <person name="Murdoch R.W."/>
            <person name="Higgins S."/>
            <person name="Loffler F."/>
        </authorList>
    </citation>
    <scope>NUCLEOTIDE SEQUENCE</scope>
</reference>
<accession>A0A645AT17</accession>
<proteinExistence type="predicted"/>
<comment type="caution">
    <text evidence="2">The sequence shown here is derived from an EMBL/GenBank/DDBJ whole genome shotgun (WGS) entry which is preliminary data.</text>
</comment>
<feature type="transmembrane region" description="Helical" evidence="1">
    <location>
        <begin position="28"/>
        <end position="54"/>
    </location>
</feature>
<organism evidence="2">
    <name type="scientific">bioreactor metagenome</name>
    <dbReference type="NCBI Taxonomy" id="1076179"/>
    <lineage>
        <taxon>unclassified sequences</taxon>
        <taxon>metagenomes</taxon>
        <taxon>ecological metagenomes</taxon>
    </lineage>
</organism>
<keyword evidence="1" id="KW-0812">Transmembrane</keyword>
<dbReference type="AlphaFoldDB" id="A0A645AT17"/>
<protein>
    <submittedName>
        <fullName evidence="2">Uncharacterized protein</fullName>
    </submittedName>
</protein>
<name>A0A645AT17_9ZZZZ</name>
<keyword evidence="1" id="KW-0472">Membrane</keyword>
<keyword evidence="1" id="KW-1133">Transmembrane helix</keyword>
<evidence type="ECO:0000256" key="1">
    <source>
        <dbReference type="SAM" id="Phobius"/>
    </source>
</evidence>
<dbReference type="EMBL" id="VSSQ01014608">
    <property type="protein sequence ID" value="MPM54013.1"/>
    <property type="molecule type" value="Genomic_DNA"/>
</dbReference>